<evidence type="ECO:0000313" key="3">
    <source>
        <dbReference type="Proteomes" id="UP000018001"/>
    </source>
</evidence>
<sequence length="364" mass="40900">MHDARKAGPLTNIILHHILRWFDHAAKPPATKNENALLWSWDDFVENHIICRRTDAFRRPPRGEPHDSTASAHAFVDAVFKICHTYHDEFYSKDLKDTIKGLPPSPSEYNGAIEYNRRFTQRQWDDLLALSWDFTGGAFPMPGFLEGYRDRTKIEDSCLPWTIWGNVMVRYMPTVNPEMKRLSAILGTAAKADLSREGSLFGARFTYWQLKRVWVEDRSRAQTATTGPHSNQGILSEHDRTVVEEGLRRYGAFLNSLSEDRVRPLDPDEPFHAIRPSHGFLPGTAPSDPMLVDPATTATTPPAIVPDDPFTEMGHPQTPSAGRFIPTAKDRSGARRGASHRRSASDAAARGSPVRRRRGTAPGQ</sequence>
<proteinExistence type="predicted"/>
<feature type="compositionally biased region" description="Basic residues" evidence="1">
    <location>
        <begin position="353"/>
        <end position="364"/>
    </location>
</feature>
<feature type="region of interest" description="Disordered" evidence="1">
    <location>
        <begin position="267"/>
        <end position="364"/>
    </location>
</feature>
<dbReference type="EMBL" id="BAUL01000090">
    <property type="protein sequence ID" value="GAD94395.1"/>
    <property type="molecule type" value="Genomic_DNA"/>
</dbReference>
<dbReference type="Proteomes" id="UP000018001">
    <property type="component" value="Unassembled WGS sequence"/>
</dbReference>
<protein>
    <submittedName>
        <fullName evidence="2">Uncharacterized protein</fullName>
    </submittedName>
</protein>
<evidence type="ECO:0000256" key="1">
    <source>
        <dbReference type="SAM" id="MobiDB-lite"/>
    </source>
</evidence>
<keyword evidence="3" id="KW-1185">Reference proteome</keyword>
<name>V5HX26_BYSSN</name>
<gene>
    <name evidence="2" type="ORF">PVAR5_3021</name>
</gene>
<organism evidence="2 3">
    <name type="scientific">Byssochlamys spectabilis (strain No. 5 / NBRC 109023)</name>
    <name type="common">Paecilomyces variotii</name>
    <dbReference type="NCBI Taxonomy" id="1356009"/>
    <lineage>
        <taxon>Eukaryota</taxon>
        <taxon>Fungi</taxon>
        <taxon>Dikarya</taxon>
        <taxon>Ascomycota</taxon>
        <taxon>Pezizomycotina</taxon>
        <taxon>Eurotiomycetes</taxon>
        <taxon>Eurotiomycetidae</taxon>
        <taxon>Eurotiales</taxon>
        <taxon>Thermoascaceae</taxon>
        <taxon>Paecilomyces</taxon>
    </lineage>
</organism>
<accession>V5HX26</accession>
<dbReference type="AlphaFoldDB" id="V5HX26"/>
<comment type="caution">
    <text evidence="2">The sequence shown here is derived from an EMBL/GenBank/DDBJ whole genome shotgun (WGS) entry which is preliminary data.</text>
</comment>
<dbReference type="OrthoDB" id="10462102at2759"/>
<dbReference type="InParanoid" id="V5HX26"/>
<dbReference type="HOGENOM" id="CLU_760749_0_0_1"/>
<evidence type="ECO:0000313" key="2">
    <source>
        <dbReference type="EMBL" id="GAD94395.1"/>
    </source>
</evidence>
<reference evidence="3" key="1">
    <citation type="journal article" date="2014" name="Genome Announc.">
        <title>Draft genome sequence of the formaldehyde-resistant fungus Byssochlamys spectabilis No. 5 (anamorph Paecilomyces variotii No. 5) (NBRC109023).</title>
        <authorList>
            <person name="Oka T."/>
            <person name="Ekino K."/>
            <person name="Fukuda K."/>
            <person name="Nomura Y."/>
        </authorList>
    </citation>
    <scope>NUCLEOTIDE SEQUENCE [LARGE SCALE GENOMIC DNA]</scope>
    <source>
        <strain evidence="3">No. 5 / NBRC 109023</strain>
    </source>
</reference>